<reference evidence="2 3" key="1">
    <citation type="submission" date="2021-04" db="EMBL/GenBank/DDBJ databases">
        <title>The genome sequence of type strain Ideonella paludis KCTC 32238.</title>
        <authorList>
            <person name="Liu Y."/>
        </authorList>
    </citation>
    <scope>NUCLEOTIDE SEQUENCE [LARGE SCALE GENOMIC DNA]</scope>
    <source>
        <strain evidence="2 3">KCTC 32238</strain>
    </source>
</reference>
<protein>
    <submittedName>
        <fullName evidence="2">MBL fold metallo-hydrolase</fullName>
    </submittedName>
</protein>
<dbReference type="RefSeq" id="WP_210811224.1">
    <property type="nucleotide sequence ID" value="NZ_JAGQDG010000009.1"/>
</dbReference>
<evidence type="ECO:0000313" key="2">
    <source>
        <dbReference type="EMBL" id="MBQ0937611.1"/>
    </source>
</evidence>
<dbReference type="InterPro" id="IPR001279">
    <property type="entry name" value="Metallo-B-lactamas"/>
</dbReference>
<dbReference type="CDD" id="cd07726">
    <property type="entry name" value="ST1585-like_MBL-fold"/>
    <property type="match status" value="1"/>
</dbReference>
<accession>A0ABS5E3K7</accession>
<keyword evidence="3" id="KW-1185">Reference proteome</keyword>
<gene>
    <name evidence="2" type="ORF">KAK11_19960</name>
</gene>
<comment type="caution">
    <text evidence="2">The sequence shown here is derived from an EMBL/GenBank/DDBJ whole genome shotgun (WGS) entry which is preliminary data.</text>
</comment>
<dbReference type="InterPro" id="IPR036866">
    <property type="entry name" value="RibonucZ/Hydroxyglut_hydro"/>
</dbReference>
<evidence type="ECO:0000313" key="3">
    <source>
        <dbReference type="Proteomes" id="UP000672097"/>
    </source>
</evidence>
<name>A0ABS5E3K7_9BURK</name>
<dbReference type="PANTHER" id="PTHR42951:SF22">
    <property type="entry name" value="METALLO BETA-LACTAMASE SUPERFAMILY LIPOPROTEIN"/>
    <property type="match status" value="1"/>
</dbReference>
<dbReference type="Pfam" id="PF00753">
    <property type="entry name" value="Lactamase_B"/>
    <property type="match status" value="1"/>
</dbReference>
<dbReference type="InterPro" id="IPR037482">
    <property type="entry name" value="ST1585_MBL-fold"/>
</dbReference>
<organism evidence="2 3">
    <name type="scientific">Ideonella paludis</name>
    <dbReference type="NCBI Taxonomy" id="1233411"/>
    <lineage>
        <taxon>Bacteria</taxon>
        <taxon>Pseudomonadati</taxon>
        <taxon>Pseudomonadota</taxon>
        <taxon>Betaproteobacteria</taxon>
        <taxon>Burkholderiales</taxon>
        <taxon>Sphaerotilaceae</taxon>
        <taxon>Ideonella</taxon>
    </lineage>
</organism>
<feature type="domain" description="Metallo-beta-lactamase" evidence="1">
    <location>
        <begin position="28"/>
        <end position="233"/>
    </location>
</feature>
<proteinExistence type="predicted"/>
<dbReference type="SMART" id="SM00849">
    <property type="entry name" value="Lactamase_B"/>
    <property type="match status" value="1"/>
</dbReference>
<sequence length="322" mass="35092">MNGLNTPPPHPEGGGVYTVDTGFQRPAFDAAYLVLDAGEAAFIDSGTSLSVPRLLAALEHLGLARSQVRWIIPTHVHLDHAGGVGELLSHLPQAQVVVHPKGLRHLVEPQMLWQGATAIYGNAEMQRSYGHVRPVPRTRIQPSEDGELLPLGRRHLTLIDTPGHARHHHCIWDPVTEGWFTGDTFGISYRELDVQGQAWILPSSTPVQFDPVALAASWQKLLAPQPQCVYLTHYGRLGDVARLAAQQSELLAEVVRLGEACQGLDAPEAALRAGLAQIYLQSLRAHGHTDSDERLLEALAVDIQLNSQGMAVWLKTRQGAST</sequence>
<dbReference type="Proteomes" id="UP000672097">
    <property type="component" value="Unassembled WGS sequence"/>
</dbReference>
<evidence type="ECO:0000259" key="1">
    <source>
        <dbReference type="SMART" id="SM00849"/>
    </source>
</evidence>
<dbReference type="Gene3D" id="3.60.15.10">
    <property type="entry name" value="Ribonuclease Z/Hydroxyacylglutathione hydrolase-like"/>
    <property type="match status" value="1"/>
</dbReference>
<dbReference type="InterPro" id="IPR050855">
    <property type="entry name" value="NDM-1-like"/>
</dbReference>
<dbReference type="PANTHER" id="PTHR42951">
    <property type="entry name" value="METALLO-BETA-LACTAMASE DOMAIN-CONTAINING"/>
    <property type="match status" value="1"/>
</dbReference>
<dbReference type="EMBL" id="JAGQDG010000009">
    <property type="protein sequence ID" value="MBQ0937611.1"/>
    <property type="molecule type" value="Genomic_DNA"/>
</dbReference>
<dbReference type="SUPFAM" id="SSF56281">
    <property type="entry name" value="Metallo-hydrolase/oxidoreductase"/>
    <property type="match status" value="1"/>
</dbReference>